<comment type="caution">
    <text evidence="2">The sequence shown here is derived from an EMBL/GenBank/DDBJ whole genome shotgun (WGS) entry which is preliminary data.</text>
</comment>
<dbReference type="InterPro" id="IPR050309">
    <property type="entry name" value="Type-B_Carboxylest/Lipase"/>
</dbReference>
<keyword evidence="3" id="KW-1185">Reference proteome</keyword>
<dbReference type="PROSITE" id="PS00941">
    <property type="entry name" value="CARBOXYLESTERASE_B_2"/>
    <property type="match status" value="1"/>
</dbReference>
<reference evidence="2" key="1">
    <citation type="submission" date="2020-03" db="EMBL/GenBank/DDBJ databases">
        <title>Draft Genome Sequence of Cylindrodendrum hubeiense.</title>
        <authorList>
            <person name="Buettner E."/>
            <person name="Kellner H."/>
        </authorList>
    </citation>
    <scope>NUCLEOTIDE SEQUENCE</scope>
    <source>
        <strain evidence="2">IHI 201604</strain>
    </source>
</reference>
<dbReference type="Gene3D" id="3.40.50.1820">
    <property type="entry name" value="alpha/beta hydrolase"/>
    <property type="match status" value="1"/>
</dbReference>
<dbReference type="Pfam" id="PF00135">
    <property type="entry name" value="COesterase"/>
    <property type="match status" value="1"/>
</dbReference>
<dbReference type="SUPFAM" id="SSF53474">
    <property type="entry name" value="alpha/beta-Hydrolases"/>
    <property type="match status" value="1"/>
</dbReference>
<dbReference type="InterPro" id="IPR019819">
    <property type="entry name" value="Carboxylesterase_B_CS"/>
</dbReference>
<dbReference type="PANTHER" id="PTHR11559">
    <property type="entry name" value="CARBOXYLESTERASE"/>
    <property type="match status" value="1"/>
</dbReference>
<evidence type="ECO:0000313" key="2">
    <source>
        <dbReference type="EMBL" id="KAF7557016.1"/>
    </source>
</evidence>
<gene>
    <name evidence="2" type="ORF">G7Z17_g1052</name>
</gene>
<evidence type="ECO:0000313" key="3">
    <source>
        <dbReference type="Proteomes" id="UP000722485"/>
    </source>
</evidence>
<dbReference type="Proteomes" id="UP000722485">
    <property type="component" value="Unassembled WGS sequence"/>
</dbReference>
<accession>A0A9P5HJ96</accession>
<dbReference type="AlphaFoldDB" id="A0A9P5HJ96"/>
<name>A0A9P5HJ96_9HYPO</name>
<proteinExistence type="predicted"/>
<dbReference type="EMBL" id="JAANBB010000008">
    <property type="protein sequence ID" value="KAF7557016.1"/>
    <property type="molecule type" value="Genomic_DNA"/>
</dbReference>
<organism evidence="2 3">
    <name type="scientific">Cylindrodendrum hubeiense</name>
    <dbReference type="NCBI Taxonomy" id="595255"/>
    <lineage>
        <taxon>Eukaryota</taxon>
        <taxon>Fungi</taxon>
        <taxon>Dikarya</taxon>
        <taxon>Ascomycota</taxon>
        <taxon>Pezizomycotina</taxon>
        <taxon>Sordariomycetes</taxon>
        <taxon>Hypocreomycetidae</taxon>
        <taxon>Hypocreales</taxon>
        <taxon>Nectriaceae</taxon>
        <taxon>Cylindrodendrum</taxon>
    </lineage>
</organism>
<evidence type="ECO:0000259" key="1">
    <source>
        <dbReference type="Pfam" id="PF00135"/>
    </source>
</evidence>
<dbReference type="InterPro" id="IPR002018">
    <property type="entry name" value="CarbesteraseB"/>
</dbReference>
<protein>
    <recommendedName>
        <fullName evidence="1">Carboxylesterase type B domain-containing protein</fullName>
    </recommendedName>
</protein>
<sequence length="533" mass="58656">MTSAKRLNLNKQYSQPAQADLPQLKLPWGTWQATPYAKDPKIYVFKDVRFGDEPVRFGAPVTPTSLSDELQNITRSTSCIQINPQDMKYSPGGKNLLGDPEGADVSESEDCLFLDIYVPVSAFDPGAEPLPVIVWLYGGAYAFGSKNQADPLYTGQSLLEASNYNTIFIAGNYRVGAFGWLAGSYMQEAGQPNAGLYDQALLLQWVQDYVGNVNGDKEKVSAWGESAGAGSILHHLIRGDGSDPLFRTFVAQSPAYQWAWDNSRDGKLDQTYKKFSEDAGCGSAYDISCLRDADLENLKAANRALYNNVKHSGLFPVGPSVDGDWVKTIPTIALSEVDLSGKIDSAIISHCGNEAAIFLPIDMNTTAGFERFLNDFLPGTALESQRHAIKEHYNCPTEPAELKDKEEAAQMLKKANIPDLVADLYAWNLNTYIRPKFQQYFASFALSGNPNDPPSENHVAWPTAKEDGDQLSNVLSITDWIFKRFNFINDKQNTKSACDLWSKIAQDIISANSAAHNEEGISNKQASPNSDEL</sequence>
<dbReference type="InterPro" id="IPR029058">
    <property type="entry name" value="AB_hydrolase_fold"/>
</dbReference>
<dbReference type="OrthoDB" id="408631at2759"/>
<feature type="domain" description="Carboxylesterase type B" evidence="1">
    <location>
        <begin position="37"/>
        <end position="378"/>
    </location>
</feature>